<dbReference type="Proteomes" id="UP000198775">
    <property type="component" value="Unassembled WGS sequence"/>
</dbReference>
<evidence type="ECO:0000313" key="1">
    <source>
        <dbReference type="EMBL" id="SEN24314.1"/>
    </source>
</evidence>
<proteinExistence type="predicted"/>
<keyword evidence="2" id="KW-1185">Reference proteome</keyword>
<name>A0A1H8EYS8_9EURY</name>
<evidence type="ECO:0000313" key="2">
    <source>
        <dbReference type="Proteomes" id="UP000198775"/>
    </source>
</evidence>
<accession>A0A1H8EYS8</accession>
<sequence>MIMGNYLDTAVVPPNVMATDHQSAGMFHATVVPENFESREEPSVDETERE</sequence>
<dbReference type="EMBL" id="FOCX01000002">
    <property type="protein sequence ID" value="SEN24314.1"/>
    <property type="molecule type" value="Genomic_DNA"/>
</dbReference>
<protein>
    <submittedName>
        <fullName evidence="1">Uncharacterized protein</fullName>
    </submittedName>
</protein>
<organism evidence="1 2">
    <name type="scientific">Halorientalis persicus</name>
    <dbReference type="NCBI Taxonomy" id="1367881"/>
    <lineage>
        <taxon>Archaea</taxon>
        <taxon>Methanobacteriati</taxon>
        <taxon>Methanobacteriota</taxon>
        <taxon>Stenosarchaea group</taxon>
        <taxon>Halobacteria</taxon>
        <taxon>Halobacteriales</taxon>
        <taxon>Haloarculaceae</taxon>
        <taxon>Halorientalis</taxon>
    </lineage>
</organism>
<dbReference type="AlphaFoldDB" id="A0A1H8EYS8"/>
<gene>
    <name evidence="1" type="ORF">SAMN05216388_1002139</name>
</gene>
<reference evidence="2" key="1">
    <citation type="submission" date="2016-10" db="EMBL/GenBank/DDBJ databases">
        <authorList>
            <person name="Varghese N."/>
            <person name="Submissions S."/>
        </authorList>
    </citation>
    <scope>NUCLEOTIDE SEQUENCE [LARGE SCALE GENOMIC DNA]</scope>
    <source>
        <strain evidence="2">IBRC-M 10043</strain>
    </source>
</reference>